<name>A0A1A9ZPS9_GLOPL</name>
<dbReference type="GO" id="GO:0016926">
    <property type="term" value="P:protein desumoylation"/>
    <property type="evidence" value="ECO:0007669"/>
    <property type="project" value="TreeGrafter"/>
</dbReference>
<dbReference type="Gene3D" id="3.40.395.10">
    <property type="entry name" value="Adenoviral Proteinase, Chain A"/>
    <property type="match status" value="1"/>
</dbReference>
<evidence type="ECO:0000256" key="5">
    <source>
        <dbReference type="SAM" id="MobiDB-lite"/>
    </source>
</evidence>
<evidence type="ECO:0000256" key="4">
    <source>
        <dbReference type="ARBA" id="ARBA00022807"/>
    </source>
</evidence>
<dbReference type="SUPFAM" id="SSF54001">
    <property type="entry name" value="Cysteine proteinases"/>
    <property type="match status" value="1"/>
</dbReference>
<reference evidence="8" key="1">
    <citation type="submission" date="2014-03" db="EMBL/GenBank/DDBJ databases">
        <authorList>
            <person name="Aksoy S."/>
            <person name="Warren W."/>
            <person name="Wilson R.K."/>
        </authorList>
    </citation>
    <scope>NUCLEOTIDE SEQUENCE [LARGE SCALE GENOMIC DNA]</scope>
    <source>
        <strain evidence="8">IAEA</strain>
    </source>
</reference>
<organism evidence="7 8">
    <name type="scientific">Glossina pallidipes</name>
    <name type="common">Tsetse fly</name>
    <dbReference type="NCBI Taxonomy" id="7398"/>
    <lineage>
        <taxon>Eukaryota</taxon>
        <taxon>Metazoa</taxon>
        <taxon>Ecdysozoa</taxon>
        <taxon>Arthropoda</taxon>
        <taxon>Hexapoda</taxon>
        <taxon>Insecta</taxon>
        <taxon>Pterygota</taxon>
        <taxon>Neoptera</taxon>
        <taxon>Endopterygota</taxon>
        <taxon>Diptera</taxon>
        <taxon>Brachycera</taxon>
        <taxon>Muscomorpha</taxon>
        <taxon>Hippoboscoidea</taxon>
        <taxon>Glossinidae</taxon>
        <taxon>Glossina</taxon>
    </lineage>
</organism>
<dbReference type="Proteomes" id="UP000092445">
    <property type="component" value="Unassembled WGS sequence"/>
</dbReference>
<feature type="region of interest" description="Disordered" evidence="5">
    <location>
        <begin position="200"/>
        <end position="222"/>
    </location>
</feature>
<feature type="domain" description="Ubiquitin-like protease family profile" evidence="6">
    <location>
        <begin position="350"/>
        <end position="524"/>
    </location>
</feature>
<dbReference type="InterPro" id="IPR003653">
    <property type="entry name" value="Peptidase_C48_C"/>
</dbReference>
<protein>
    <recommendedName>
        <fullName evidence="6">Ubiquitin-like protease family profile domain-containing protein</fullName>
    </recommendedName>
</protein>
<dbReference type="GO" id="GO:0016929">
    <property type="term" value="F:deSUMOylase activity"/>
    <property type="evidence" value="ECO:0007669"/>
    <property type="project" value="TreeGrafter"/>
</dbReference>
<evidence type="ECO:0000259" key="6">
    <source>
        <dbReference type="PROSITE" id="PS50600"/>
    </source>
</evidence>
<dbReference type="PANTHER" id="PTHR12606:SF141">
    <property type="entry name" value="GH15225P-RELATED"/>
    <property type="match status" value="1"/>
</dbReference>
<dbReference type="Pfam" id="PF02902">
    <property type="entry name" value="Peptidase_C48"/>
    <property type="match status" value="1"/>
</dbReference>
<reference evidence="7" key="2">
    <citation type="submission" date="2020-05" db="UniProtKB">
        <authorList>
            <consortium name="EnsemblMetazoa"/>
        </authorList>
    </citation>
    <scope>IDENTIFICATION</scope>
    <source>
        <strain evidence="7">IAEA</strain>
    </source>
</reference>
<proteinExistence type="inferred from homology"/>
<dbReference type="GO" id="GO:0006508">
    <property type="term" value="P:proteolysis"/>
    <property type="evidence" value="ECO:0007669"/>
    <property type="project" value="UniProtKB-KW"/>
</dbReference>
<dbReference type="PROSITE" id="PS50600">
    <property type="entry name" value="ULP_PROTEASE"/>
    <property type="match status" value="1"/>
</dbReference>
<feature type="compositionally biased region" description="Low complexity" evidence="5">
    <location>
        <begin position="200"/>
        <end position="214"/>
    </location>
</feature>
<keyword evidence="4" id="KW-0788">Thiol protease</keyword>
<evidence type="ECO:0000313" key="7">
    <source>
        <dbReference type="EnsemblMetazoa" id="GPAI021243-PA"/>
    </source>
</evidence>
<dbReference type="VEuPathDB" id="VectorBase:GPAI021243"/>
<dbReference type="GO" id="GO:0005634">
    <property type="term" value="C:nucleus"/>
    <property type="evidence" value="ECO:0007669"/>
    <property type="project" value="TreeGrafter"/>
</dbReference>
<evidence type="ECO:0000256" key="1">
    <source>
        <dbReference type="ARBA" id="ARBA00005234"/>
    </source>
</evidence>
<sequence>MSDDPSLTFINKPALRKSIFRVPEIDHKLIKNTTYADIEFFDDDEDPIAVKDLDEKPSCSTANRFATKVYNISINHPSEDRLKFQAKQAHLVLKLLPTNHMSYTHGCRQQLHGNMICRRATGSSICSSEASTSSSARFLIGLNHIPTTPWPSTYRSILTQERENEEREKYKQLLKQVMRSMSSNNRADPKRKRSAMLVATANSSAGRSSSANTRPLGLPSMNFRRPQISSTINLDDDDDDGELTFAGVSNNRASVANKIKAEVSTVIIDDVSGIIDLGNDGRPYRLIPTWRCAAEVEIQERLRTFPLFDPELLGTAETELIKLTQEHNTRLNAAICGPKDVHIFFLPMVIHIPSTTFQQLTGVHATIVSIVMCVLYIAYTLVVSSLSVCNSWSLLVLISYHPYVHPQGGIKAVVYTNALQETSPRKVDIFARDILPVPVHVGGIHWCMAIIYLKDCTIKYYNSMGIPNSNVLKALEQYLKDESMDKRKQPFDTSQFIMESVPDVPRQMNGSNCGVFSCMFADFLYADFRVSAIK</sequence>
<dbReference type="STRING" id="7398.A0A1A9ZPS9"/>
<accession>A0A1A9ZPS9</accession>
<evidence type="ECO:0000313" key="8">
    <source>
        <dbReference type="Proteomes" id="UP000092445"/>
    </source>
</evidence>
<dbReference type="EnsemblMetazoa" id="GPAI021243-RA">
    <property type="protein sequence ID" value="GPAI021243-PA"/>
    <property type="gene ID" value="GPAI021243"/>
</dbReference>
<dbReference type="AlphaFoldDB" id="A0A1A9ZPS9"/>
<evidence type="ECO:0000256" key="3">
    <source>
        <dbReference type="ARBA" id="ARBA00022801"/>
    </source>
</evidence>
<keyword evidence="8" id="KW-1185">Reference proteome</keyword>
<keyword evidence="2" id="KW-0645">Protease</keyword>
<comment type="similarity">
    <text evidence="1">Belongs to the peptidase C48 family.</text>
</comment>
<evidence type="ECO:0000256" key="2">
    <source>
        <dbReference type="ARBA" id="ARBA00022670"/>
    </source>
</evidence>
<keyword evidence="3" id="KW-0378">Hydrolase</keyword>
<dbReference type="InterPro" id="IPR038765">
    <property type="entry name" value="Papain-like_cys_pep_sf"/>
</dbReference>
<dbReference type="PANTHER" id="PTHR12606">
    <property type="entry name" value="SENTRIN/SUMO-SPECIFIC PROTEASE"/>
    <property type="match status" value="1"/>
</dbReference>